<proteinExistence type="predicted"/>
<dbReference type="OrthoDB" id="409136at2759"/>
<accession>A0A2T4GPY8</accession>
<dbReference type="EMBL" id="PVEM01000012">
    <property type="protein sequence ID" value="PTD05622.1"/>
    <property type="molecule type" value="Genomic_DNA"/>
</dbReference>
<dbReference type="Proteomes" id="UP000241587">
    <property type="component" value="Unassembled WGS sequence"/>
</dbReference>
<dbReference type="AlphaFoldDB" id="A0A2T4GPY8"/>
<dbReference type="InterPro" id="IPR009003">
    <property type="entry name" value="Peptidase_S1_PA"/>
</dbReference>
<name>A0A2T4GPY8_FUSCU</name>
<organism evidence="2 3">
    <name type="scientific">Fusarium culmorum</name>
    <dbReference type="NCBI Taxonomy" id="5516"/>
    <lineage>
        <taxon>Eukaryota</taxon>
        <taxon>Fungi</taxon>
        <taxon>Dikarya</taxon>
        <taxon>Ascomycota</taxon>
        <taxon>Pezizomycotina</taxon>
        <taxon>Sordariomycetes</taxon>
        <taxon>Hypocreomycetidae</taxon>
        <taxon>Hypocreales</taxon>
        <taxon>Nectriaceae</taxon>
        <taxon>Fusarium</taxon>
    </lineage>
</organism>
<protein>
    <submittedName>
        <fullName evidence="2">Uncharacterized protein</fullName>
    </submittedName>
</protein>
<evidence type="ECO:0000313" key="2">
    <source>
        <dbReference type="EMBL" id="PTD05622.1"/>
    </source>
</evidence>
<dbReference type="OMA" id="TWVCRME"/>
<keyword evidence="3" id="KW-1185">Reference proteome</keyword>
<comment type="caution">
    <text evidence="2">The sequence shown here is derived from an EMBL/GenBank/DDBJ whole genome shotgun (WGS) entry which is preliminary data.</text>
</comment>
<sequence>MKATSADSISSGSYEGISSDLTRTTPRLASRFCARWGATRLPGVKVLKLASGPGSNDSPDNAGTGDELPGTAGNREAENLIQIDIGYLSTLSMLTMTNRDLPSWAMKQHRCGIQVEIVRGSEVISKATIGGLITVGDGVYGLTVGHLFSPSATDEEREAQRLSVEMISTMEASKEGKCCGMEFDWALVKIPGLQKQDVESWMDVNLVQTVSGEFRPVLVTLHEPSPYTQVVVATPGSARCLRGVMVGCGAIVSIPGSPTTYTTWVCRMELPWLLQSGDSGSWVLDAENGMLLGVLVAGCPELQEAYIIPAHEIIDNIKRQYSDHPDLPVNLPNCHPLPRKAQNDLQRLVDQYGCIIKSAENISSPQELERLDNRISYWLEEAKSFTDIHISLYTLRPYEESAWRFPPSVLQYKQWASDRVVLTPETNSNYLDGKLRDAIQKNPLGCHTTINRILVADEYPSRNTGAMLRRLWPCLILGLRNYFHDDEDIPGATKSTYERIMEREVRLMTYKTSTAYFGSRSPWEKDLVARFCDTPSKFFPWQNHASAHTFPDRYLSLDHWDLFNRTTWPPWDRLTAREALYRLGRELQVLITTHRIGVELSLPETRLSQSWNWYEYVLKYLFNAPIPYSPFVPERLEPDSDIVLVAVKAMRRDNQFLVIFPPPSVGISDYIQNWPDAHYYPEYAVSNYQIAYSPWRLPFIIAENIVSDEENLELLLSTQLGLHLEDFKHRRRLDLRHDHSKFYLTEFRRYVDVIIYEGYIDDEPEDMKHGPTGWMMNWTQPRFAFSHLSPPFSAILHLPN</sequence>
<gene>
    <name evidence="2" type="ORF">FCULG_00000186</name>
</gene>
<dbReference type="SUPFAM" id="SSF50494">
    <property type="entry name" value="Trypsin-like serine proteases"/>
    <property type="match status" value="1"/>
</dbReference>
<evidence type="ECO:0000256" key="1">
    <source>
        <dbReference type="SAM" id="MobiDB-lite"/>
    </source>
</evidence>
<reference evidence="2 3" key="1">
    <citation type="submission" date="2018-02" db="EMBL/GenBank/DDBJ databases">
        <title>Fusarium culmorum secondary metabolites in fungal-bacterial-plant interactions.</title>
        <authorList>
            <person name="Schmidt R."/>
        </authorList>
    </citation>
    <scope>NUCLEOTIDE SEQUENCE [LARGE SCALE GENOMIC DNA]</scope>
    <source>
        <strain evidence="2 3">PV</strain>
    </source>
</reference>
<evidence type="ECO:0000313" key="3">
    <source>
        <dbReference type="Proteomes" id="UP000241587"/>
    </source>
</evidence>
<feature type="region of interest" description="Disordered" evidence="1">
    <location>
        <begin position="49"/>
        <end position="75"/>
    </location>
</feature>